<sequence>MLGLMMQEPLRIAGLLEHAEKWHSDTEIVSRLAEGGLHRYTYAGLGRRSRQLAHTLARLGMQRGDRVGTLAWNTHRHLELYYGVSGSGAVCHTINPRLFFEQLVYIINHAEDRLLFFDLTFLPLVEKLAPSCPKVESWVLMTDRAHMPEATSLPDLRCYEDLLATENDEYAWPYFDENTASSLCYTSGTTDQPKGVLYSHRSTLLHSYAASLPDCFNCSARDTVLPVVPMFHVNAWGIPYAAPLNGCKLVLPGPGLDAASLYELYETEGVTFTAGVPTIWFGLLTFMREKKLQFSTLRRMIVGGASCPPALLKAFDEELGVEIRHAWGMSETSPLGTVCTLKTQQLSLSSDEQFAIQTKQGRAIFGVDMKIVDDAGQPLPHDGVAFGDLLVRGPFIVAEYFRAAHPGELTASGWFRTGDVATIDPNGFMQITDRSKDVIKSGGEWISSIELENLAIGHPHIAEAAVIGVPHPKWSERPLLVVVRKPEATITAEELLAFYDGKVARWWIPEAVEFVTELPHTATGKLLKTQLRKNFAGYTFRIADSAD</sequence>
<evidence type="ECO:0000313" key="7">
    <source>
        <dbReference type="EMBL" id="WBO82977.1"/>
    </source>
</evidence>
<dbReference type="PANTHER" id="PTHR43859">
    <property type="entry name" value="ACYL-ACTIVATING ENZYME"/>
    <property type="match status" value="1"/>
</dbReference>
<dbReference type="Gene3D" id="3.40.50.12780">
    <property type="entry name" value="N-terminal domain of ligase-like"/>
    <property type="match status" value="1"/>
</dbReference>
<evidence type="ECO:0000256" key="2">
    <source>
        <dbReference type="ARBA" id="ARBA00022598"/>
    </source>
</evidence>
<dbReference type="NCBIfam" id="NF004674">
    <property type="entry name" value="PRK06018.1"/>
    <property type="match status" value="1"/>
</dbReference>
<dbReference type="Gene3D" id="3.30.300.30">
    <property type="match status" value="1"/>
</dbReference>
<dbReference type="NCBIfam" id="NF005426">
    <property type="entry name" value="PRK07008.1"/>
    <property type="match status" value="1"/>
</dbReference>
<organism evidence="7 8">
    <name type="scientific">Hymenobacter yonginensis</name>
    <dbReference type="NCBI Taxonomy" id="748197"/>
    <lineage>
        <taxon>Bacteria</taxon>
        <taxon>Pseudomonadati</taxon>
        <taxon>Bacteroidota</taxon>
        <taxon>Cytophagia</taxon>
        <taxon>Cytophagales</taxon>
        <taxon>Hymenobacteraceae</taxon>
        <taxon>Hymenobacter</taxon>
    </lineage>
</organism>
<gene>
    <name evidence="7" type="ORF">O9Z63_11360</name>
</gene>
<feature type="domain" description="AMP-dependent synthetase/ligase" evidence="5">
    <location>
        <begin position="17"/>
        <end position="401"/>
    </location>
</feature>
<dbReference type="Pfam" id="PF13193">
    <property type="entry name" value="AMP-binding_C"/>
    <property type="match status" value="1"/>
</dbReference>
<dbReference type="PANTHER" id="PTHR43859:SF4">
    <property type="entry name" value="BUTANOATE--COA LIGASE AAE1-RELATED"/>
    <property type="match status" value="1"/>
</dbReference>
<keyword evidence="2 7" id="KW-0436">Ligase</keyword>
<dbReference type="CDD" id="cd12119">
    <property type="entry name" value="ttLC_FACS_AlkK_like"/>
    <property type="match status" value="1"/>
</dbReference>
<evidence type="ECO:0000256" key="4">
    <source>
        <dbReference type="ARBA" id="ARBA00023098"/>
    </source>
</evidence>
<dbReference type="InterPro" id="IPR025110">
    <property type="entry name" value="AMP-bd_C"/>
</dbReference>
<protein>
    <submittedName>
        <fullName evidence="7">3-(Methylthio)propionyl-CoA ligase</fullName>
    </submittedName>
</protein>
<keyword evidence="3" id="KW-0276">Fatty acid metabolism</keyword>
<dbReference type="NCBIfam" id="NF004837">
    <property type="entry name" value="PRK06187.1"/>
    <property type="match status" value="1"/>
</dbReference>
<comment type="similarity">
    <text evidence="1">Belongs to the ATP-dependent AMP-binding enzyme family.</text>
</comment>
<dbReference type="EMBL" id="CP115396">
    <property type="protein sequence ID" value="WBO82977.1"/>
    <property type="molecule type" value="Genomic_DNA"/>
</dbReference>
<dbReference type="RefSeq" id="WP_270125331.1">
    <property type="nucleotide sequence ID" value="NZ_CP115396.1"/>
</dbReference>
<evidence type="ECO:0000259" key="5">
    <source>
        <dbReference type="Pfam" id="PF00501"/>
    </source>
</evidence>
<dbReference type="Pfam" id="PF00501">
    <property type="entry name" value="AMP-binding"/>
    <property type="match status" value="1"/>
</dbReference>
<dbReference type="Proteomes" id="UP001211872">
    <property type="component" value="Chromosome"/>
</dbReference>
<dbReference type="InterPro" id="IPR045851">
    <property type="entry name" value="AMP-bd_C_sf"/>
</dbReference>
<dbReference type="InterPro" id="IPR000873">
    <property type="entry name" value="AMP-dep_synth/lig_dom"/>
</dbReference>
<evidence type="ECO:0000256" key="1">
    <source>
        <dbReference type="ARBA" id="ARBA00006432"/>
    </source>
</evidence>
<evidence type="ECO:0000313" key="8">
    <source>
        <dbReference type="Proteomes" id="UP001211872"/>
    </source>
</evidence>
<accession>A0ABY7PIR0</accession>
<dbReference type="SUPFAM" id="SSF56801">
    <property type="entry name" value="Acetyl-CoA synthetase-like"/>
    <property type="match status" value="1"/>
</dbReference>
<dbReference type="GO" id="GO:0016874">
    <property type="term" value="F:ligase activity"/>
    <property type="evidence" value="ECO:0007669"/>
    <property type="project" value="UniProtKB-KW"/>
</dbReference>
<reference evidence="7 8" key="1">
    <citation type="journal article" date="2011" name="Int. J. Syst. Evol. Microbiol.">
        <title>Hymenobacter yonginensis sp. nov., isolated from a mesotrophic artificial lake.</title>
        <authorList>
            <person name="Joung Y."/>
            <person name="Cho S.H."/>
            <person name="Kim H."/>
            <person name="Kim S.B."/>
            <person name="Joh K."/>
        </authorList>
    </citation>
    <scope>NUCLEOTIDE SEQUENCE [LARGE SCALE GENOMIC DNA]</scope>
    <source>
        <strain evidence="7 8">KCTC 22745</strain>
    </source>
</reference>
<feature type="domain" description="AMP-binding enzyme C-terminal" evidence="6">
    <location>
        <begin position="450"/>
        <end position="525"/>
    </location>
</feature>
<evidence type="ECO:0000256" key="3">
    <source>
        <dbReference type="ARBA" id="ARBA00022832"/>
    </source>
</evidence>
<proteinExistence type="inferred from homology"/>
<keyword evidence="8" id="KW-1185">Reference proteome</keyword>
<name>A0ABY7PIR0_9BACT</name>
<keyword evidence="4" id="KW-0443">Lipid metabolism</keyword>
<dbReference type="InterPro" id="IPR042099">
    <property type="entry name" value="ANL_N_sf"/>
</dbReference>
<evidence type="ECO:0000259" key="6">
    <source>
        <dbReference type="Pfam" id="PF13193"/>
    </source>
</evidence>